<name>A0A645DZ36_9ZZZZ</name>
<dbReference type="AlphaFoldDB" id="A0A645DZ36"/>
<sequence>MVRPRIIEDSASGTSTLVIICQGVAPIAWAASITPYSTSFKEVSTKRPTNGMAAMLSGTMAASVPMEVPTKIRVSGIIATIRIIKGVDRAAFTILPKMRLSGTFSKICPLSVVTRTTPRGIPASAAISDDTATI</sequence>
<dbReference type="EMBL" id="VSSQ01040577">
    <property type="protein sequence ID" value="MPM93863.1"/>
    <property type="molecule type" value="Genomic_DNA"/>
</dbReference>
<reference evidence="1" key="1">
    <citation type="submission" date="2019-08" db="EMBL/GenBank/DDBJ databases">
        <authorList>
            <person name="Kucharzyk K."/>
            <person name="Murdoch R.W."/>
            <person name="Higgins S."/>
            <person name="Loffler F."/>
        </authorList>
    </citation>
    <scope>NUCLEOTIDE SEQUENCE</scope>
</reference>
<comment type="caution">
    <text evidence="1">The sequence shown here is derived from an EMBL/GenBank/DDBJ whole genome shotgun (WGS) entry which is preliminary data.</text>
</comment>
<evidence type="ECO:0000313" key="1">
    <source>
        <dbReference type="EMBL" id="MPM93863.1"/>
    </source>
</evidence>
<gene>
    <name evidence="1" type="ORF">SDC9_141005</name>
</gene>
<accession>A0A645DZ36</accession>
<protein>
    <submittedName>
        <fullName evidence="1">Uncharacterized protein</fullName>
    </submittedName>
</protein>
<organism evidence="1">
    <name type="scientific">bioreactor metagenome</name>
    <dbReference type="NCBI Taxonomy" id="1076179"/>
    <lineage>
        <taxon>unclassified sequences</taxon>
        <taxon>metagenomes</taxon>
        <taxon>ecological metagenomes</taxon>
    </lineage>
</organism>
<proteinExistence type="predicted"/>